<reference evidence="1 2" key="1">
    <citation type="submission" date="2023-08" db="EMBL/GenBank/DDBJ databases">
        <title>Helicovermis profunda gen. nov., sp. nov., a novel mesophilic, fermentative bacterium within the Bacillota from a deep-sea hydrothermal vent chimney.</title>
        <authorList>
            <person name="Miyazaki U."/>
            <person name="Mizutani D."/>
            <person name="Hashimoto Y."/>
            <person name="Tame A."/>
            <person name="Sawayama S."/>
            <person name="Miyazaki J."/>
            <person name="Takai K."/>
            <person name="Nakagawa S."/>
        </authorList>
    </citation>
    <scope>NUCLEOTIDE SEQUENCE [LARGE SCALE GENOMIC DNA]</scope>
    <source>
        <strain evidence="1 2">S502</strain>
    </source>
</reference>
<dbReference type="KEGG" id="hprf:HLPR_02820"/>
<proteinExistence type="predicted"/>
<name>A0AAU9EL32_9FIRM</name>
<organism evidence="1 2">
    <name type="scientific">Helicovermis profundi</name>
    <dbReference type="NCBI Taxonomy" id="3065157"/>
    <lineage>
        <taxon>Bacteria</taxon>
        <taxon>Bacillati</taxon>
        <taxon>Bacillota</taxon>
        <taxon>Clostridia</taxon>
        <taxon>Helicovermis</taxon>
    </lineage>
</organism>
<protein>
    <submittedName>
        <fullName evidence="1">Uncharacterized protein</fullName>
    </submittedName>
</protein>
<sequence>MANRMTSIIMNNIVDKCLDYNRKENNIRANKENSTQNHLSENEVKTLSSLINKGKTVKVVKNDSNSKVATRLNKSGVIKLEDIIGKNNNVKTSGSTNEKRKVSGKVNLDDYLKNLKNK</sequence>
<dbReference type="RefSeq" id="WP_338536309.1">
    <property type="nucleotide sequence ID" value="NZ_AP028654.1"/>
</dbReference>
<keyword evidence="2" id="KW-1185">Reference proteome</keyword>
<evidence type="ECO:0000313" key="2">
    <source>
        <dbReference type="Proteomes" id="UP001321786"/>
    </source>
</evidence>
<dbReference type="AlphaFoldDB" id="A0AAU9EL32"/>
<dbReference type="EMBL" id="AP028654">
    <property type="protein sequence ID" value="BEP27951.1"/>
    <property type="molecule type" value="Genomic_DNA"/>
</dbReference>
<accession>A0AAU9EL32</accession>
<evidence type="ECO:0000313" key="1">
    <source>
        <dbReference type="EMBL" id="BEP27951.1"/>
    </source>
</evidence>
<gene>
    <name evidence="1" type="ORF">HLPR_02820</name>
</gene>
<dbReference type="Proteomes" id="UP001321786">
    <property type="component" value="Chromosome"/>
</dbReference>